<dbReference type="GO" id="GO:0005524">
    <property type="term" value="F:ATP binding"/>
    <property type="evidence" value="ECO:0007669"/>
    <property type="project" value="UniProtKB-KW"/>
</dbReference>
<feature type="domain" description="ABC transmembrane type-1" evidence="9">
    <location>
        <begin position="37"/>
        <end position="321"/>
    </location>
</feature>
<dbReference type="PANTHER" id="PTHR43394:SF1">
    <property type="entry name" value="ATP-BINDING CASSETTE SUB-FAMILY B MEMBER 10, MITOCHONDRIAL"/>
    <property type="match status" value="1"/>
</dbReference>
<keyword evidence="3" id="KW-0547">Nucleotide-binding</keyword>
<dbReference type="InterPro" id="IPR027417">
    <property type="entry name" value="P-loop_NTPase"/>
</dbReference>
<dbReference type="InterPro" id="IPR011527">
    <property type="entry name" value="ABC1_TM_dom"/>
</dbReference>
<keyword evidence="2 7" id="KW-0812">Transmembrane</keyword>
<dbReference type="Pfam" id="PF00005">
    <property type="entry name" value="ABC_tran"/>
    <property type="match status" value="1"/>
</dbReference>
<evidence type="ECO:0000256" key="1">
    <source>
        <dbReference type="ARBA" id="ARBA00004651"/>
    </source>
</evidence>
<dbReference type="Gene3D" id="1.20.1560.10">
    <property type="entry name" value="ABC transporter type 1, transmembrane domain"/>
    <property type="match status" value="1"/>
</dbReference>
<dbReference type="InterPro" id="IPR003439">
    <property type="entry name" value="ABC_transporter-like_ATP-bd"/>
</dbReference>
<dbReference type="CDD" id="cd18544">
    <property type="entry name" value="ABC_6TM_TmrA_like"/>
    <property type="match status" value="1"/>
</dbReference>
<evidence type="ECO:0000256" key="3">
    <source>
        <dbReference type="ARBA" id="ARBA00022741"/>
    </source>
</evidence>
<sequence>MENNYQSAWTQKMTISEQFKVTKRIFKFALRFWKQFLGAILLSGLSIIVSVTMPRVIQTFIDQHLAIKSLSMKAALLFTVIYCALLLFQVTTNYLSTYYFNMASEKTVEAIRNRLFEKINQLGMRFFDQTPGGSIVSRVTNDTETLKEFWRVFYAMFEGVITIISVFMGMLALNVKMGLIFLFFVPIMIAFIWFYQSYSSLVYRKMRENLSRLNTKINESVMGVSTIQAFRQEKRVYDEFNQQNKQHYYNRRTMVQMNSLLLMPVIHLLEGIALALIIYILGKQFFMGAVEIGVIYAFTQYATQFFRPMAMMMDSLSLLQDGVVSSSRILRYLDHQEYAPQQIEKPKAIIDQAKIEFKHLTFAYDEHNKVLDDVTFTVNPGETVAIVGHTGSGKSSIINVLMRFYEFQSGDVLIDGHSIRDFSYEELREKIGLVLQDSFLFYGDVARNIRLLDQSISDQKVKEAAEFVHADHFIGNHPDGYKRLVIERGAAYSSGQKQLISFARTMAREPKILILDEATANIDTETEHFIQDSLYRMRQGRTTIAIAHRLSTIKDAHQIIVLDKGKIIEQGSHEELIAKEGSYYQMYQLQTMN</sequence>
<protein>
    <submittedName>
        <fullName evidence="10">ABC transporter ATP-binding protein</fullName>
    </submittedName>
</protein>
<dbReference type="PANTHER" id="PTHR43394">
    <property type="entry name" value="ATP-DEPENDENT PERMEASE MDL1, MITOCHONDRIAL"/>
    <property type="match status" value="1"/>
</dbReference>
<keyword evidence="4 10" id="KW-0067">ATP-binding</keyword>
<dbReference type="RefSeq" id="WP_197114693.1">
    <property type="nucleotide sequence ID" value="NZ_JACBXQ010000002.1"/>
</dbReference>
<dbReference type="Gene3D" id="3.40.50.300">
    <property type="entry name" value="P-loop containing nucleotide triphosphate hydrolases"/>
    <property type="match status" value="1"/>
</dbReference>
<dbReference type="InterPro" id="IPR017871">
    <property type="entry name" value="ABC_transporter-like_CS"/>
</dbReference>
<dbReference type="EMBL" id="JACBXQ010000002">
    <property type="protein sequence ID" value="MBG9985889.1"/>
    <property type="molecule type" value="Genomic_DNA"/>
</dbReference>
<dbReference type="InterPro" id="IPR003593">
    <property type="entry name" value="AAA+_ATPase"/>
</dbReference>
<evidence type="ECO:0000313" key="11">
    <source>
        <dbReference type="Proteomes" id="UP000721415"/>
    </source>
</evidence>
<feature type="domain" description="ABC transporter" evidence="8">
    <location>
        <begin position="355"/>
        <end position="589"/>
    </location>
</feature>
<name>A0ABS0LP26_9LACT</name>
<dbReference type="InterPro" id="IPR039421">
    <property type="entry name" value="Type_1_exporter"/>
</dbReference>
<dbReference type="PROSITE" id="PS50893">
    <property type="entry name" value="ABC_TRANSPORTER_2"/>
    <property type="match status" value="1"/>
</dbReference>
<accession>A0ABS0LP26</accession>
<dbReference type="SUPFAM" id="SSF90123">
    <property type="entry name" value="ABC transporter transmembrane region"/>
    <property type="match status" value="1"/>
</dbReference>
<proteinExistence type="predicted"/>
<keyword evidence="6 7" id="KW-0472">Membrane</keyword>
<evidence type="ECO:0000259" key="8">
    <source>
        <dbReference type="PROSITE" id="PS50893"/>
    </source>
</evidence>
<feature type="transmembrane region" description="Helical" evidence="7">
    <location>
        <begin position="152"/>
        <end position="173"/>
    </location>
</feature>
<evidence type="ECO:0000256" key="6">
    <source>
        <dbReference type="ARBA" id="ARBA00023136"/>
    </source>
</evidence>
<dbReference type="SMART" id="SM00382">
    <property type="entry name" value="AAA"/>
    <property type="match status" value="1"/>
</dbReference>
<dbReference type="PROSITE" id="PS50929">
    <property type="entry name" value="ABC_TM1F"/>
    <property type="match status" value="1"/>
</dbReference>
<dbReference type="Pfam" id="PF00664">
    <property type="entry name" value="ABC_membrane"/>
    <property type="match status" value="1"/>
</dbReference>
<keyword evidence="11" id="KW-1185">Reference proteome</keyword>
<comment type="caution">
    <text evidence="10">The sequence shown here is derived from an EMBL/GenBank/DDBJ whole genome shotgun (WGS) entry which is preliminary data.</text>
</comment>
<evidence type="ECO:0000256" key="5">
    <source>
        <dbReference type="ARBA" id="ARBA00022989"/>
    </source>
</evidence>
<gene>
    <name evidence="10" type="ORF">HZY91_03155</name>
</gene>
<feature type="transmembrane region" description="Helical" evidence="7">
    <location>
        <begin position="179"/>
        <end position="198"/>
    </location>
</feature>
<feature type="transmembrane region" description="Helical" evidence="7">
    <location>
        <begin position="32"/>
        <end position="54"/>
    </location>
</feature>
<evidence type="ECO:0000256" key="7">
    <source>
        <dbReference type="SAM" id="Phobius"/>
    </source>
</evidence>
<dbReference type="CDD" id="cd03254">
    <property type="entry name" value="ABCC_Glucan_exporter_like"/>
    <property type="match status" value="1"/>
</dbReference>
<organism evidence="10 11">
    <name type="scientific">Facklamia lactis</name>
    <dbReference type="NCBI Taxonomy" id="2749967"/>
    <lineage>
        <taxon>Bacteria</taxon>
        <taxon>Bacillati</taxon>
        <taxon>Bacillota</taxon>
        <taxon>Bacilli</taxon>
        <taxon>Lactobacillales</taxon>
        <taxon>Aerococcaceae</taxon>
        <taxon>Facklamia</taxon>
    </lineage>
</organism>
<evidence type="ECO:0000256" key="4">
    <source>
        <dbReference type="ARBA" id="ARBA00022840"/>
    </source>
</evidence>
<dbReference type="PROSITE" id="PS00211">
    <property type="entry name" value="ABC_TRANSPORTER_1"/>
    <property type="match status" value="1"/>
</dbReference>
<keyword evidence="5 7" id="KW-1133">Transmembrane helix</keyword>
<dbReference type="InterPro" id="IPR036640">
    <property type="entry name" value="ABC1_TM_sf"/>
</dbReference>
<dbReference type="Proteomes" id="UP000721415">
    <property type="component" value="Unassembled WGS sequence"/>
</dbReference>
<reference evidence="10 11" key="1">
    <citation type="submission" date="2020-07" db="EMBL/GenBank/DDBJ databases">
        <title>Facklamia lactis sp. nov., isolated from raw milk.</title>
        <authorList>
            <person name="Doll E.V."/>
            <person name="Huptas C."/>
            <person name="Staib L."/>
            <person name="Wenning M."/>
            <person name="Scherer S."/>
        </authorList>
    </citation>
    <scope>NUCLEOTIDE SEQUENCE [LARGE SCALE GENOMIC DNA]</scope>
    <source>
        <strain evidence="10 11">DSM 111018</strain>
    </source>
</reference>
<dbReference type="SUPFAM" id="SSF52540">
    <property type="entry name" value="P-loop containing nucleoside triphosphate hydrolases"/>
    <property type="match status" value="1"/>
</dbReference>
<feature type="transmembrane region" description="Helical" evidence="7">
    <location>
        <begin position="260"/>
        <end position="279"/>
    </location>
</feature>
<evidence type="ECO:0000256" key="2">
    <source>
        <dbReference type="ARBA" id="ARBA00022692"/>
    </source>
</evidence>
<feature type="transmembrane region" description="Helical" evidence="7">
    <location>
        <begin position="74"/>
        <end position="96"/>
    </location>
</feature>
<comment type="subcellular location">
    <subcellularLocation>
        <location evidence="1">Cell membrane</location>
        <topology evidence="1">Multi-pass membrane protein</topology>
    </subcellularLocation>
</comment>
<evidence type="ECO:0000259" key="9">
    <source>
        <dbReference type="PROSITE" id="PS50929"/>
    </source>
</evidence>
<evidence type="ECO:0000313" key="10">
    <source>
        <dbReference type="EMBL" id="MBG9985889.1"/>
    </source>
</evidence>